<gene>
    <name evidence="1" type="ordered locus">NMA1836</name>
</gene>
<name>A0A0U1RJT2_NEIMA</name>
<protein>
    <submittedName>
        <fullName evidence="1">Uncharacterized protein</fullName>
    </submittedName>
</protein>
<evidence type="ECO:0000313" key="2">
    <source>
        <dbReference type="Proteomes" id="UP000000626"/>
    </source>
</evidence>
<dbReference type="KEGG" id="nma:NMA1836"/>
<dbReference type="EMBL" id="AL157959">
    <property type="protein sequence ID" value="CAM08957.1"/>
    <property type="molecule type" value="Genomic_DNA"/>
</dbReference>
<reference evidence="1 2" key="1">
    <citation type="journal article" date="2000" name="Nature">
        <title>Complete DNA sequence of a serogroup A strain of Neisseria meningitidis Z2491.</title>
        <authorList>
            <person name="Parkhill J."/>
            <person name="Achtman M."/>
            <person name="James K.D."/>
            <person name="Bentley S.D."/>
            <person name="Churcher C."/>
            <person name="Klee S.R."/>
            <person name="Morelli G."/>
            <person name="Basham D."/>
            <person name="Brown D."/>
            <person name="Chillingworth T."/>
            <person name="Davies R.M."/>
            <person name="Davis P."/>
            <person name="Devlin K."/>
            <person name="Feltwell T."/>
            <person name="Hamlin N."/>
            <person name="Holroyd S."/>
            <person name="Jagels K."/>
            <person name="Leather S."/>
            <person name="Moule S."/>
            <person name="Mungall K."/>
            <person name="Quail M.A."/>
            <person name="Rajandream M.A."/>
            <person name="Rutherford K.M."/>
            <person name="Simmonds M."/>
            <person name="Skelton J."/>
            <person name="Whitehead S."/>
            <person name="Spratt B.G."/>
            <person name="Barrell B.G."/>
        </authorList>
    </citation>
    <scope>NUCLEOTIDE SEQUENCE [LARGE SCALE GENOMIC DNA]</scope>
    <source>
        <strain evidence="2">DSM 15465 / Z2491</strain>
    </source>
</reference>
<organism evidence="1 2">
    <name type="scientific">Neisseria meningitidis serogroup A / serotype 4A (strain DSM 15465 / Z2491)</name>
    <dbReference type="NCBI Taxonomy" id="122587"/>
    <lineage>
        <taxon>Bacteria</taxon>
        <taxon>Pseudomonadati</taxon>
        <taxon>Pseudomonadota</taxon>
        <taxon>Betaproteobacteria</taxon>
        <taxon>Neisseriales</taxon>
        <taxon>Neisseriaceae</taxon>
        <taxon>Neisseria</taxon>
    </lineage>
</organism>
<evidence type="ECO:0000313" key="1">
    <source>
        <dbReference type="EMBL" id="CAM08957.1"/>
    </source>
</evidence>
<sequence length="65" mass="6981">MSTKSEVMATIFTIGGAIMAMTKAPVTPDLVDDTGAYIFRKSFTTKSGKKIVSKNGKPFKIPVKV</sequence>
<dbReference type="AlphaFoldDB" id="A0A0U1RJT2"/>
<dbReference type="Proteomes" id="UP000000626">
    <property type="component" value="Chromosome"/>
</dbReference>
<dbReference type="EnsemblBacteria" id="CAM08957">
    <property type="protein sequence ID" value="CAM08957"/>
    <property type="gene ID" value="NMA1836"/>
</dbReference>
<dbReference type="HOGENOM" id="CLU_2974708_0_0_4"/>
<accession>A0A0U1RJT2</accession>
<proteinExistence type="predicted"/>